<dbReference type="Proteomes" id="UP000018130">
    <property type="component" value="Unassembled WGS sequence"/>
</dbReference>
<dbReference type="AlphaFoldDB" id="T2K0N4"/>
<proteinExistence type="predicted"/>
<name>T2K0N4_CROWT</name>
<comment type="caution">
    <text evidence="1">The sequence shown here is derived from an EMBL/GenBank/DDBJ whole genome shotgun (WGS) entry which is preliminary data.</text>
</comment>
<accession>T2K0N4</accession>
<reference evidence="1 2" key="1">
    <citation type="submission" date="2013-01" db="EMBL/GenBank/DDBJ databases">
        <authorList>
            <person name="Bench S."/>
        </authorList>
    </citation>
    <scope>NUCLEOTIDE SEQUENCE [LARGE SCALE GENOMIC DNA]</scope>
    <source>
        <strain evidence="1 2">WH 0402</strain>
    </source>
</reference>
<evidence type="ECO:0000313" key="1">
    <source>
        <dbReference type="EMBL" id="CCQ71026.1"/>
    </source>
</evidence>
<evidence type="ECO:0000313" key="2">
    <source>
        <dbReference type="Proteomes" id="UP000018130"/>
    </source>
</evidence>
<protein>
    <submittedName>
        <fullName evidence="1">Uncharacterized protein</fullName>
    </submittedName>
</protein>
<gene>
    <name evidence="1" type="ORF">CWATWH0402_2263</name>
</gene>
<dbReference type="EMBL" id="CAQN01001334">
    <property type="protein sequence ID" value="CCQ71026.1"/>
    <property type="molecule type" value="Genomic_DNA"/>
</dbReference>
<organism evidence="1 2">
    <name type="scientific">Crocosphaera watsonii WH 0402</name>
    <dbReference type="NCBI Taxonomy" id="1284629"/>
    <lineage>
        <taxon>Bacteria</taxon>
        <taxon>Bacillati</taxon>
        <taxon>Cyanobacteriota</taxon>
        <taxon>Cyanophyceae</taxon>
        <taxon>Oscillatoriophycideae</taxon>
        <taxon>Chroococcales</taxon>
        <taxon>Aphanothecaceae</taxon>
        <taxon>Crocosphaera</taxon>
    </lineage>
</organism>
<reference evidence="1 2" key="2">
    <citation type="submission" date="2013-09" db="EMBL/GenBank/DDBJ databases">
        <title>Whole genome comparison of six Crocosphaera watsonii strains with differing phenotypes.</title>
        <authorList>
            <person name="Bench S.R."/>
            <person name="Heller P."/>
            <person name="Frank I."/>
            <person name="Arciniega M."/>
            <person name="Shilova I.N."/>
            <person name="Zehr J.P."/>
        </authorList>
    </citation>
    <scope>NUCLEOTIDE SEQUENCE [LARGE SCALE GENOMIC DNA]</scope>
    <source>
        <strain evidence="1 2">WH 0402</strain>
    </source>
</reference>
<sequence length="62" mass="7261">MNSLYKFIFLQQNFDRLSTAVEGNSGSPWYYIVELIKYSLPWLLFLPNGLFLAWKKTAEKLG</sequence>